<proteinExistence type="predicted"/>
<dbReference type="EMBL" id="BKCJ010001191">
    <property type="protein sequence ID" value="GEU39569.1"/>
    <property type="molecule type" value="Genomic_DNA"/>
</dbReference>
<gene>
    <name evidence="1" type="ORF">Tci_011547</name>
</gene>
<evidence type="ECO:0000313" key="1">
    <source>
        <dbReference type="EMBL" id="GEU39569.1"/>
    </source>
</evidence>
<organism evidence="1">
    <name type="scientific">Tanacetum cinerariifolium</name>
    <name type="common">Dalmatian daisy</name>
    <name type="synonym">Chrysanthemum cinerariifolium</name>
    <dbReference type="NCBI Taxonomy" id="118510"/>
    <lineage>
        <taxon>Eukaryota</taxon>
        <taxon>Viridiplantae</taxon>
        <taxon>Streptophyta</taxon>
        <taxon>Embryophyta</taxon>
        <taxon>Tracheophyta</taxon>
        <taxon>Spermatophyta</taxon>
        <taxon>Magnoliopsida</taxon>
        <taxon>eudicotyledons</taxon>
        <taxon>Gunneridae</taxon>
        <taxon>Pentapetalae</taxon>
        <taxon>asterids</taxon>
        <taxon>campanulids</taxon>
        <taxon>Asterales</taxon>
        <taxon>Asteraceae</taxon>
        <taxon>Asteroideae</taxon>
        <taxon>Anthemideae</taxon>
        <taxon>Anthemidinae</taxon>
        <taxon>Tanacetum</taxon>
    </lineage>
</organism>
<name>A0A6L2JSA1_TANCI</name>
<accession>A0A6L2JSA1</accession>
<sequence>MDDPNITMEEYIRLEEEKARRHGRTFNWQTATHGKMEYCENKDDSFTILKTKYPAIVFDDTSDATLSCEPTLSPFDNHKIDFKISFDESNDEDYMNEFHAIVYNDLKSKSDQLIESSGWQKHPILMEKTETQTGWVGFEDGLAGLDTGDENHIRTLADYSKPSYEGFRNTIELLVGNNMGFPLPVMEFPLPEEVPTASEESSHCQKKRDATAVKIRTATKVKKDSYEALGDVTTTGSASDGTGKKKGRTVTLTIDDMQKRKNDVKARTTLMLSLLDEHQL</sequence>
<dbReference type="AlphaFoldDB" id="A0A6L2JSA1"/>
<reference evidence="1" key="1">
    <citation type="journal article" date="2019" name="Sci. Rep.">
        <title>Draft genome of Tanacetum cinerariifolium, the natural source of mosquito coil.</title>
        <authorList>
            <person name="Yamashiro T."/>
            <person name="Shiraishi A."/>
            <person name="Satake H."/>
            <person name="Nakayama K."/>
        </authorList>
    </citation>
    <scope>NUCLEOTIDE SEQUENCE</scope>
</reference>
<comment type="caution">
    <text evidence="1">The sequence shown here is derived from an EMBL/GenBank/DDBJ whole genome shotgun (WGS) entry which is preliminary data.</text>
</comment>
<protein>
    <submittedName>
        <fullName evidence="1">Uncharacterized protein</fullName>
    </submittedName>
</protein>